<feature type="domain" description="ChrR-like cupin" evidence="1">
    <location>
        <begin position="62"/>
        <end position="155"/>
    </location>
</feature>
<name>A0A1T4XNJ9_9GAMM</name>
<dbReference type="Gene3D" id="2.60.120.10">
    <property type="entry name" value="Jelly Rolls"/>
    <property type="match status" value="1"/>
</dbReference>
<dbReference type="InterPro" id="IPR014710">
    <property type="entry name" value="RmlC-like_jellyroll"/>
</dbReference>
<sequence>MNSSNDNLNLSMNNGLEQDVVELLAEHQAAYPLPAQLKASMRTKLLAQVHAEEAAIQPGFKTIRAHEGEWLEPLPGAKIKILHQEGSSDLLTYLARLAPGFEMQGHPHPYPEECLMLEGDLWLGELKLQAGDYHFAEQGLYHGRLRTETGALVLLKGALPPI</sequence>
<evidence type="ECO:0000313" key="3">
    <source>
        <dbReference type="Proteomes" id="UP000190460"/>
    </source>
</evidence>
<dbReference type="AlphaFoldDB" id="A0A1T4XNJ9"/>
<evidence type="ECO:0000313" key="2">
    <source>
        <dbReference type="EMBL" id="SKA91114.1"/>
    </source>
</evidence>
<dbReference type="STRING" id="92487.SAMN02745130_03211"/>
<dbReference type="OrthoDB" id="345639at2"/>
<dbReference type="InterPro" id="IPR025979">
    <property type="entry name" value="ChrR-like_cupin_dom"/>
</dbReference>
<dbReference type="InterPro" id="IPR011051">
    <property type="entry name" value="RmlC_Cupin_sf"/>
</dbReference>
<dbReference type="EMBL" id="FUYB01000020">
    <property type="protein sequence ID" value="SKA91114.1"/>
    <property type="molecule type" value="Genomic_DNA"/>
</dbReference>
<accession>A0A1T4XNJ9</accession>
<keyword evidence="3" id="KW-1185">Reference proteome</keyword>
<protein>
    <submittedName>
        <fullName evidence="2">Cupin domain protein</fullName>
    </submittedName>
</protein>
<dbReference type="SUPFAM" id="SSF51182">
    <property type="entry name" value="RmlC-like cupins"/>
    <property type="match status" value="1"/>
</dbReference>
<dbReference type="RefSeq" id="WP_159448655.1">
    <property type="nucleotide sequence ID" value="NZ_FUYB01000020.1"/>
</dbReference>
<dbReference type="Proteomes" id="UP000190460">
    <property type="component" value="Unassembled WGS sequence"/>
</dbReference>
<evidence type="ECO:0000259" key="1">
    <source>
        <dbReference type="Pfam" id="PF12973"/>
    </source>
</evidence>
<organism evidence="2 3">
    <name type="scientific">Thiothrix eikelboomii</name>
    <dbReference type="NCBI Taxonomy" id="92487"/>
    <lineage>
        <taxon>Bacteria</taxon>
        <taxon>Pseudomonadati</taxon>
        <taxon>Pseudomonadota</taxon>
        <taxon>Gammaproteobacteria</taxon>
        <taxon>Thiotrichales</taxon>
        <taxon>Thiotrichaceae</taxon>
        <taxon>Thiothrix</taxon>
    </lineage>
</organism>
<dbReference type="Pfam" id="PF12973">
    <property type="entry name" value="Cupin_7"/>
    <property type="match status" value="1"/>
</dbReference>
<gene>
    <name evidence="2" type="ORF">SAMN02745130_03211</name>
</gene>
<reference evidence="3" key="1">
    <citation type="submission" date="2017-02" db="EMBL/GenBank/DDBJ databases">
        <authorList>
            <person name="Varghese N."/>
            <person name="Submissions S."/>
        </authorList>
    </citation>
    <scope>NUCLEOTIDE SEQUENCE [LARGE SCALE GENOMIC DNA]</scope>
    <source>
        <strain evidence="3">ATCC 49788</strain>
    </source>
</reference>
<proteinExistence type="predicted"/>